<keyword evidence="5" id="KW-0677">Repeat</keyword>
<evidence type="ECO:0000256" key="9">
    <source>
        <dbReference type="ARBA" id="ARBA00043968"/>
    </source>
</evidence>
<reference evidence="17" key="2">
    <citation type="submission" date="2025-08" db="UniProtKB">
        <authorList>
            <consortium name="Ensembl"/>
        </authorList>
    </citation>
    <scope>IDENTIFICATION</scope>
</reference>
<dbReference type="InterPro" id="IPR036897">
    <property type="entry name" value="CarbamoylP_synth_lsu_oligo_sf"/>
</dbReference>
<dbReference type="Gene3D" id="3.30.470.20">
    <property type="entry name" value="ATP-grasp fold, B domain"/>
    <property type="match status" value="2"/>
</dbReference>
<dbReference type="InterPro" id="IPR029062">
    <property type="entry name" value="Class_I_gatase-like"/>
</dbReference>
<dbReference type="PRINTS" id="PR00099">
    <property type="entry name" value="CPSGATASE"/>
</dbReference>
<dbReference type="GO" id="GO:0046872">
    <property type="term" value="F:metal ion binding"/>
    <property type="evidence" value="ECO:0007669"/>
    <property type="project" value="InterPro"/>
</dbReference>
<dbReference type="NCBIfam" id="NF009455">
    <property type="entry name" value="PRK12815.1"/>
    <property type="match status" value="1"/>
</dbReference>
<evidence type="ECO:0000256" key="4">
    <source>
        <dbReference type="ARBA" id="ARBA00022598"/>
    </source>
</evidence>
<dbReference type="GO" id="GO:0006526">
    <property type="term" value="P:L-arginine biosynthetic process"/>
    <property type="evidence" value="ECO:0007669"/>
    <property type="project" value="TreeGrafter"/>
</dbReference>
<dbReference type="FunFam" id="3.30.470.20:FF:000001">
    <property type="entry name" value="Carbamoyl-phosphate synthase large chain"/>
    <property type="match status" value="1"/>
</dbReference>
<evidence type="ECO:0000256" key="3">
    <source>
        <dbReference type="ARBA" id="ARBA00022553"/>
    </source>
</evidence>
<dbReference type="InterPro" id="IPR036914">
    <property type="entry name" value="MGS-like_dom_sf"/>
</dbReference>
<dbReference type="Pfam" id="PF25596">
    <property type="entry name" value="CPSase_L_D1"/>
    <property type="match status" value="2"/>
</dbReference>
<dbReference type="InterPro" id="IPR002474">
    <property type="entry name" value="CarbamoylP_synth_ssu_N"/>
</dbReference>
<dbReference type="InterPro" id="IPR035686">
    <property type="entry name" value="CPSase_GATase1"/>
</dbReference>
<dbReference type="FunFam" id="3.30.1490.20:FF:000001">
    <property type="entry name" value="Carbamoyl-phosphate synthase large chain"/>
    <property type="match status" value="1"/>
</dbReference>
<dbReference type="FunFam" id="3.40.50.20:FF:000011">
    <property type="entry name" value="CAD protein-like isoform X1"/>
    <property type="match status" value="1"/>
</dbReference>
<evidence type="ECO:0000256" key="10">
    <source>
        <dbReference type="ARBA" id="ARBA00043998"/>
    </source>
</evidence>
<keyword evidence="8 14" id="KW-0067">ATP-binding</keyword>
<dbReference type="PRINTS" id="PR00096">
    <property type="entry name" value="GATASE"/>
</dbReference>
<dbReference type="GO" id="GO:0005951">
    <property type="term" value="C:carbamoyl-phosphate synthase complex"/>
    <property type="evidence" value="ECO:0007669"/>
    <property type="project" value="TreeGrafter"/>
</dbReference>
<evidence type="ECO:0000256" key="1">
    <source>
        <dbReference type="ARBA" id="ARBA00001947"/>
    </source>
</evidence>
<dbReference type="SMART" id="SM01096">
    <property type="entry name" value="CPSase_L_D3"/>
    <property type="match status" value="1"/>
</dbReference>
<organism evidence="17 18">
    <name type="scientific">Salarias fasciatus</name>
    <name type="common">Jewelled blenny</name>
    <name type="synonym">Blennius fasciatus</name>
    <dbReference type="NCBI Taxonomy" id="181472"/>
    <lineage>
        <taxon>Eukaryota</taxon>
        <taxon>Metazoa</taxon>
        <taxon>Chordata</taxon>
        <taxon>Craniata</taxon>
        <taxon>Vertebrata</taxon>
        <taxon>Euteleostomi</taxon>
        <taxon>Actinopterygii</taxon>
        <taxon>Neopterygii</taxon>
        <taxon>Teleostei</taxon>
        <taxon>Neoteleostei</taxon>
        <taxon>Acanthomorphata</taxon>
        <taxon>Ovalentaria</taxon>
        <taxon>Blenniimorphae</taxon>
        <taxon>Blenniiformes</taxon>
        <taxon>Blennioidei</taxon>
        <taxon>Blenniidae</taxon>
        <taxon>Salariinae</taxon>
        <taxon>Salarias</taxon>
    </lineage>
</organism>
<dbReference type="SUPFAM" id="SSF56059">
    <property type="entry name" value="Glutathione synthetase ATP-binding domain-like"/>
    <property type="match status" value="2"/>
</dbReference>
<dbReference type="GO" id="GO:0006796">
    <property type="term" value="P:phosphate-containing compound metabolic process"/>
    <property type="evidence" value="ECO:0007669"/>
    <property type="project" value="UniProtKB-ARBA"/>
</dbReference>
<evidence type="ECO:0000259" key="16">
    <source>
        <dbReference type="PROSITE" id="PS51855"/>
    </source>
</evidence>
<comment type="pathway">
    <text evidence="2">Pyrimidine metabolism; UMP biosynthesis via de novo pathway; (S)-dihydroorotate from bicarbonate: step 3/3.</text>
</comment>
<dbReference type="Pfam" id="PF02142">
    <property type="entry name" value="MGS"/>
    <property type="match status" value="1"/>
</dbReference>
<dbReference type="Gene3D" id="3.40.50.880">
    <property type="match status" value="1"/>
</dbReference>
<evidence type="ECO:0000256" key="7">
    <source>
        <dbReference type="ARBA" id="ARBA00022833"/>
    </source>
</evidence>
<dbReference type="PROSITE" id="PS51273">
    <property type="entry name" value="GATASE_TYPE_1"/>
    <property type="match status" value="1"/>
</dbReference>
<evidence type="ECO:0000259" key="15">
    <source>
        <dbReference type="PROSITE" id="PS50975"/>
    </source>
</evidence>
<dbReference type="FunFam" id="3.30.470.20:FF:000004">
    <property type="entry name" value="Carbamoyl-phosphate synthase (glutamine-hydrolyzing)"/>
    <property type="match status" value="1"/>
</dbReference>
<dbReference type="GO" id="GO:0004087">
    <property type="term" value="F:carbamoyl-phosphate synthase (ammonia) activity"/>
    <property type="evidence" value="ECO:0007669"/>
    <property type="project" value="UniProtKB-EC"/>
</dbReference>
<evidence type="ECO:0000256" key="11">
    <source>
        <dbReference type="ARBA" id="ARBA00047359"/>
    </source>
</evidence>
<dbReference type="Pfam" id="PF02787">
    <property type="entry name" value="CPSase_L_D3"/>
    <property type="match status" value="1"/>
</dbReference>
<dbReference type="InterPro" id="IPR016185">
    <property type="entry name" value="PreATP-grasp_dom_sf"/>
</dbReference>
<evidence type="ECO:0000313" key="18">
    <source>
        <dbReference type="Proteomes" id="UP000472267"/>
    </source>
</evidence>
<evidence type="ECO:0000256" key="8">
    <source>
        <dbReference type="ARBA" id="ARBA00022840"/>
    </source>
</evidence>
<dbReference type="SUPFAM" id="SSF52335">
    <property type="entry name" value="Methylglyoxal synthase-like"/>
    <property type="match status" value="1"/>
</dbReference>
<dbReference type="InterPro" id="IPR006275">
    <property type="entry name" value="CPSase_lsu"/>
</dbReference>
<dbReference type="InterPro" id="IPR011607">
    <property type="entry name" value="MGS-like_dom"/>
</dbReference>
<dbReference type="NCBIfam" id="TIGR01369">
    <property type="entry name" value="CPSaseII_lrg"/>
    <property type="match status" value="1"/>
</dbReference>
<feature type="domain" description="ATP-grasp" evidence="15">
    <location>
        <begin position="1034"/>
        <end position="1225"/>
    </location>
</feature>
<dbReference type="InterPro" id="IPR058047">
    <property type="entry name" value="CPSase_preATP-grasp"/>
</dbReference>
<dbReference type="PANTHER" id="PTHR11405:SF5">
    <property type="entry name" value="CAD PROTEIN"/>
    <property type="match status" value="1"/>
</dbReference>
<dbReference type="SMART" id="SM01097">
    <property type="entry name" value="CPSase_sm_chain"/>
    <property type="match status" value="1"/>
</dbReference>
<keyword evidence="4" id="KW-0436">Ligase</keyword>
<dbReference type="SUPFAM" id="SSF52021">
    <property type="entry name" value="Carbamoyl phosphate synthetase, small subunit N-terminal domain"/>
    <property type="match status" value="1"/>
</dbReference>
<dbReference type="Gene3D" id="3.40.50.20">
    <property type="match status" value="2"/>
</dbReference>
<keyword evidence="3" id="KW-0597">Phosphoprotein</keyword>
<dbReference type="FunFam" id="3.40.50.1380:FF:000005">
    <property type="entry name" value="CAD protein-like isoform X1"/>
    <property type="match status" value="1"/>
</dbReference>
<dbReference type="PROSITE" id="PS51855">
    <property type="entry name" value="MGS"/>
    <property type="match status" value="1"/>
</dbReference>
<dbReference type="Pfam" id="PF00988">
    <property type="entry name" value="CPSase_sm_chain"/>
    <property type="match status" value="1"/>
</dbReference>
<comment type="similarity">
    <text evidence="9">In the 3rd section; belongs to the metallo-dependent hydrolases superfamily. DHOase family. CAD subfamily.</text>
</comment>
<comment type="catalytic activity">
    <reaction evidence="12">
        <text>(S)-dihydroorotate + H2O = N-carbamoyl-L-aspartate + H(+)</text>
        <dbReference type="Rhea" id="RHEA:24296"/>
        <dbReference type="ChEBI" id="CHEBI:15377"/>
        <dbReference type="ChEBI" id="CHEBI:15378"/>
        <dbReference type="ChEBI" id="CHEBI:30864"/>
        <dbReference type="ChEBI" id="CHEBI:32814"/>
        <dbReference type="EC" id="3.5.2.3"/>
    </reaction>
</comment>
<feature type="domain" description="ATP-grasp" evidence="15">
    <location>
        <begin position="503"/>
        <end position="695"/>
    </location>
</feature>
<comment type="cofactor">
    <cofactor evidence="1">
        <name>Zn(2+)</name>
        <dbReference type="ChEBI" id="CHEBI:29105"/>
    </cofactor>
</comment>
<evidence type="ECO:0000313" key="17">
    <source>
        <dbReference type="Ensembl" id="ENSSFAP00005037059.1"/>
    </source>
</evidence>
<keyword evidence="7" id="KW-0862">Zinc</keyword>
<reference evidence="17" key="1">
    <citation type="submission" date="2019-06" db="EMBL/GenBank/DDBJ databases">
        <authorList>
            <consortium name="Wellcome Sanger Institute Data Sharing"/>
        </authorList>
    </citation>
    <scope>NUCLEOTIDE SEQUENCE [LARGE SCALE GENOMIC DNA]</scope>
</reference>
<feature type="domain" description="MGS-like" evidence="16">
    <location>
        <begin position="1286"/>
        <end position="1452"/>
    </location>
</feature>
<dbReference type="Gene3D" id="3.50.30.20">
    <property type="entry name" value="Carbamoyl-phosphate synthase small subunit, N-terminal domain"/>
    <property type="match status" value="1"/>
</dbReference>
<dbReference type="InterPro" id="IPR036480">
    <property type="entry name" value="CarbP_synth_ssu_N_sf"/>
</dbReference>
<comment type="catalytic activity">
    <reaction evidence="13">
        <text>hydrogencarbonate + L-glutamine + 2 ATP + H2O = carbamoyl phosphate + L-glutamate + 2 ADP + phosphate + 2 H(+)</text>
        <dbReference type="Rhea" id="RHEA:18633"/>
        <dbReference type="ChEBI" id="CHEBI:15377"/>
        <dbReference type="ChEBI" id="CHEBI:15378"/>
        <dbReference type="ChEBI" id="CHEBI:17544"/>
        <dbReference type="ChEBI" id="CHEBI:29985"/>
        <dbReference type="ChEBI" id="CHEBI:30616"/>
        <dbReference type="ChEBI" id="CHEBI:43474"/>
        <dbReference type="ChEBI" id="CHEBI:58228"/>
        <dbReference type="ChEBI" id="CHEBI:58359"/>
        <dbReference type="ChEBI" id="CHEBI:456216"/>
        <dbReference type="EC" id="6.3.5.5"/>
    </reaction>
</comment>
<dbReference type="PANTHER" id="PTHR11405">
    <property type="entry name" value="CARBAMOYLTRANSFERASE FAMILY MEMBER"/>
    <property type="match status" value="1"/>
</dbReference>
<dbReference type="InterPro" id="IPR013815">
    <property type="entry name" value="ATP_grasp_subdomain_1"/>
</dbReference>
<dbReference type="Ensembl" id="ENSSFAT00005038446.1">
    <property type="protein sequence ID" value="ENSSFAP00005037059.1"/>
    <property type="gene ID" value="ENSSFAG00005015994.1"/>
</dbReference>
<keyword evidence="6 14" id="KW-0547">Nucleotide-binding</keyword>
<dbReference type="PROSITE" id="PS50975">
    <property type="entry name" value="ATP_GRASP"/>
    <property type="match status" value="2"/>
</dbReference>
<dbReference type="FunFam" id="3.50.30.20:FF:000002">
    <property type="entry name" value="Carbamoyl-phosphate synthase 1, mitochondrial"/>
    <property type="match status" value="1"/>
</dbReference>
<dbReference type="Proteomes" id="UP000472267">
    <property type="component" value="Chromosome 15"/>
</dbReference>
<sequence length="1452" mass="160127">MATLILEDGSSFRGRPFGAHVSVSGEVVFQTGMVGYPEALSDPSYRRQLLTLTYPLVGNYGVPGDEEGPFGLSRWFESSRIHAAALIVGELTERPSHWSAAKSLDQWLQEHGVPGLQGVDTRRLTKKIREKGTMLGKLVLDQTPSDDVPFENPDQRNLVQEVSMKVTIGGVRITVVDCGIKFNQIRCLAQRGARVTVLPWDHPLDPNDFDGLFISNGPGDPRFCQTTIENLRAVVCVENPKPVFGICLGHQLLALLIGAKTYKMKYGNRGHNQPCLHHGTGRCFITSQNHGFAVDAGTLPPDWSVLFTNANDQTNEGIVHQSKPLFSVQFHPEHMAGPTDLVGLFDVFLDTVREHRDGTLTQSSEFLPPPSAQVRRPRKVLILGSGGLSIGQAGEFDYSGSQAIKALKEENIQTVLINPNIATVQTSKGLADKVYFLPITPDYVVQVIKNERPDGVLLTFGGQTALNCGVELTKMGVLDKYGVRVLGTPVSSIEMTEDRKVFVEKMEEIGEHVAPSEAALSVEQAVAAAERLGYPVLVRSAFALGGLGSGFANSREELTALATAAFAHTSQVLVDKSLKGWKEIEYEVVRDAYDNCITVCNMENVDPLGIHTGESIVVAPSQTLNDHEYHLLRRTAIKVIRHLGIVGECNIQYALNPESDQYYIIEVNARLSRSSALASKATGFPLAYVAAKLGLGIPLPELRNSVTGSTTANFEPSLDYCVVKVPRWDLSKFLRVSTHIGSSMKSVGEVMAIGRSFEEAFQKALRPLGGFLPLSRPPLAPQELQTPTDKRIFVLAAALRSGYTVEKLYQLTKIDRWFLHKMKNIADHERLLETFNQSAMPPEVMLKAKQLGFSDKQIALAVQSTELAVRKLRRDWSILPAVKQIDTVAAEWPAQTNYLYLTYHGAEDDLGFGEPHVMVIGSGVYRIGSSVEFDWCAVGCITELRKMGYKTIMVNYNPETVSTDYDMCDRLYFDEISFEVVMDIYERENPEGVILSMGGQLPNNIAMALHRQQCRILGTSPEFIDCAENRFKFSRMLDTIGISQPQWKELSETESAVKFCEKVGYPCLVRPSYVLSGAAMNVAYGDGDLEKFLSNAVAVSREHPVVISKFIQEAKEIDVDAVACDGVVVAIAVSEHVENAGVHSGDATLVTPPQDLNQKTMDRIRTIVHAIGQELQVTGPFNLQLIAKDDQLKVIECNVRVSRSFPFVSKTLGVDLVAVATRAIMGEEVEPVGLMRGKGIVPQFSFSRLAGADVVLGVEMTSTGEVACFGENRYEAYLKAMLSTGFKIPKKNILLSIGSYKVRNRVLRHVSVVLDVEARCRAVTRLRAALQVTAVDWPFEEDGECSTKEKQRSIMNYLEENRFDLVINLSMRNSGGRRLSSFVTKGYRTRRLAVDYSVPLIIDIKCTKLFVQVSAAVLSASPRCHPRCLTSSHRHPLPRVALPHLTATRLAL</sequence>
<dbReference type="FunFam" id="3.40.50.20:FF:000002">
    <property type="entry name" value="Carbamoyl-phosphate synthase large chain"/>
    <property type="match status" value="1"/>
</dbReference>
<dbReference type="Gene3D" id="1.10.1030.10">
    <property type="entry name" value="Carbamoyl-phosphate synthetase, large subunit oligomerisation domain"/>
    <property type="match status" value="1"/>
</dbReference>
<comment type="catalytic activity">
    <reaction evidence="11">
        <text>hydrogencarbonate + NH4(+) + 2 ATP = carbamoyl phosphate + 2 ADP + phosphate + 2 H(+)</text>
        <dbReference type="Rhea" id="RHEA:18029"/>
        <dbReference type="ChEBI" id="CHEBI:15378"/>
        <dbReference type="ChEBI" id="CHEBI:17544"/>
        <dbReference type="ChEBI" id="CHEBI:28938"/>
        <dbReference type="ChEBI" id="CHEBI:30616"/>
        <dbReference type="ChEBI" id="CHEBI:43474"/>
        <dbReference type="ChEBI" id="CHEBI:58228"/>
        <dbReference type="ChEBI" id="CHEBI:456216"/>
        <dbReference type="EC" id="6.3.4.16"/>
    </reaction>
</comment>
<dbReference type="InterPro" id="IPR011761">
    <property type="entry name" value="ATP-grasp"/>
</dbReference>
<reference evidence="17" key="3">
    <citation type="submission" date="2025-09" db="UniProtKB">
        <authorList>
            <consortium name="Ensembl"/>
        </authorList>
    </citation>
    <scope>IDENTIFICATION</scope>
</reference>
<dbReference type="Pfam" id="PF02786">
    <property type="entry name" value="CPSase_L_D2"/>
    <property type="match status" value="2"/>
</dbReference>
<evidence type="ECO:0000256" key="5">
    <source>
        <dbReference type="ARBA" id="ARBA00022737"/>
    </source>
</evidence>
<dbReference type="NCBIfam" id="TIGR01368">
    <property type="entry name" value="CPSaseIIsmall"/>
    <property type="match status" value="1"/>
</dbReference>
<dbReference type="SUPFAM" id="SSF52317">
    <property type="entry name" value="Class I glutamine amidotransferase-like"/>
    <property type="match status" value="1"/>
</dbReference>
<dbReference type="SUPFAM" id="SSF52440">
    <property type="entry name" value="PreATP-grasp domain"/>
    <property type="match status" value="2"/>
</dbReference>
<proteinExistence type="inferred from homology"/>
<dbReference type="GO" id="GO:0006541">
    <property type="term" value="P:glutamine metabolic process"/>
    <property type="evidence" value="ECO:0007669"/>
    <property type="project" value="InterPro"/>
</dbReference>
<dbReference type="Gene3D" id="3.30.1490.20">
    <property type="entry name" value="ATP-grasp fold, A domain"/>
    <property type="match status" value="1"/>
</dbReference>
<dbReference type="GO" id="GO:0005524">
    <property type="term" value="F:ATP binding"/>
    <property type="evidence" value="ECO:0007669"/>
    <property type="project" value="UniProtKB-UniRule"/>
</dbReference>
<dbReference type="NCBIfam" id="NF009475">
    <property type="entry name" value="PRK12838.1"/>
    <property type="match status" value="1"/>
</dbReference>
<evidence type="ECO:0000256" key="12">
    <source>
        <dbReference type="ARBA" id="ARBA00048492"/>
    </source>
</evidence>
<evidence type="ECO:0000256" key="2">
    <source>
        <dbReference type="ARBA" id="ARBA00004880"/>
    </source>
</evidence>
<dbReference type="GO" id="GO:0004088">
    <property type="term" value="F:carbamoyl-phosphate synthase (glutamine-hydrolyzing) activity"/>
    <property type="evidence" value="ECO:0007669"/>
    <property type="project" value="UniProtKB-EC"/>
</dbReference>
<dbReference type="InterPro" id="IPR005480">
    <property type="entry name" value="CPSase_lsu_oligo"/>
</dbReference>
<dbReference type="Pfam" id="PF00117">
    <property type="entry name" value="GATase"/>
    <property type="match status" value="1"/>
</dbReference>
<dbReference type="SUPFAM" id="SSF48108">
    <property type="entry name" value="Carbamoyl phosphate synthetase, large subunit connection domain"/>
    <property type="match status" value="1"/>
</dbReference>
<dbReference type="NCBIfam" id="NF003671">
    <property type="entry name" value="PRK05294.1"/>
    <property type="match status" value="1"/>
</dbReference>
<evidence type="ECO:0000256" key="13">
    <source>
        <dbReference type="ARBA" id="ARBA00048816"/>
    </source>
</evidence>
<dbReference type="InterPro" id="IPR005483">
    <property type="entry name" value="CPSase_dom"/>
</dbReference>
<evidence type="ECO:0000256" key="6">
    <source>
        <dbReference type="ARBA" id="ARBA00022741"/>
    </source>
</evidence>
<dbReference type="PROSITE" id="PS00866">
    <property type="entry name" value="CPSASE_1"/>
    <property type="match status" value="2"/>
</dbReference>
<dbReference type="PRINTS" id="PR00098">
    <property type="entry name" value="CPSASE"/>
</dbReference>
<dbReference type="HAMAP" id="MF_01209">
    <property type="entry name" value="CPSase_S_chain"/>
    <property type="match status" value="1"/>
</dbReference>
<dbReference type="FunFam" id="3.40.50.880:FF:000006">
    <property type="entry name" value="Carbamoyl-phosphate synthase 1, mitochondrial"/>
    <property type="match status" value="1"/>
</dbReference>
<dbReference type="InterPro" id="IPR017926">
    <property type="entry name" value="GATASE"/>
</dbReference>
<dbReference type="GO" id="GO:0004151">
    <property type="term" value="F:dihydroorotase activity"/>
    <property type="evidence" value="ECO:0007669"/>
    <property type="project" value="UniProtKB-EC"/>
</dbReference>
<dbReference type="PRINTS" id="PR00097">
    <property type="entry name" value="ANTSNTHASEII"/>
</dbReference>
<comment type="similarity">
    <text evidence="10">In the 2nd section; belongs to the CarB family.</text>
</comment>
<dbReference type="PROSITE" id="PS00867">
    <property type="entry name" value="CPSASE_2"/>
    <property type="match status" value="2"/>
</dbReference>
<keyword evidence="18" id="KW-1185">Reference proteome</keyword>
<protein>
    <submittedName>
        <fullName evidence="17">Carbamoyl-phosphate synthetase 2, aspartate transcarbamylase, and dihydroorotase</fullName>
    </submittedName>
</protein>
<name>A0A672I798_SALFA</name>
<accession>A0A672I798</accession>
<dbReference type="FunFam" id="1.10.1030.10:FF:000001">
    <property type="entry name" value="Carbamoyl-phosphate synthase large chain"/>
    <property type="match status" value="1"/>
</dbReference>
<dbReference type="GO" id="GO:0006207">
    <property type="term" value="P:'de novo' pyrimidine nucleobase biosynthetic process"/>
    <property type="evidence" value="ECO:0007669"/>
    <property type="project" value="InterPro"/>
</dbReference>
<dbReference type="InterPro" id="IPR005479">
    <property type="entry name" value="CPAse_ATP-bd"/>
</dbReference>
<evidence type="ECO:0000256" key="14">
    <source>
        <dbReference type="PROSITE-ProRule" id="PRU00409"/>
    </source>
</evidence>
<dbReference type="Gene3D" id="3.40.50.1380">
    <property type="entry name" value="Methylglyoxal synthase-like domain"/>
    <property type="match status" value="1"/>
</dbReference>
<dbReference type="InterPro" id="IPR006274">
    <property type="entry name" value="CarbamoylP_synth_ssu"/>
</dbReference>
<dbReference type="CDD" id="cd01744">
    <property type="entry name" value="GATase1_CPSase"/>
    <property type="match status" value="1"/>
</dbReference>